<proteinExistence type="predicted"/>
<keyword evidence="2" id="KW-1185">Reference proteome</keyword>
<sequence length="127" mass="14338">MNRILSKEFKSFFGRVFSGNTSGRLARSLGKYGNSLSMRLTLLATIDRGRDSIRPAILHFVVKWGHLRVSRKSRGISFISLGPVVEMDKFLVVFAGCINESRSRRDQQNTEQKTIMGGLQIPTLHLK</sequence>
<accession>A0AAV4S6E9</accession>
<gene>
    <name evidence="1" type="ORF">CEXT_395111</name>
</gene>
<protein>
    <submittedName>
        <fullName evidence="1">Uncharacterized protein</fullName>
    </submittedName>
</protein>
<comment type="caution">
    <text evidence="1">The sequence shown here is derived from an EMBL/GenBank/DDBJ whole genome shotgun (WGS) entry which is preliminary data.</text>
</comment>
<evidence type="ECO:0000313" key="2">
    <source>
        <dbReference type="Proteomes" id="UP001054945"/>
    </source>
</evidence>
<reference evidence="1 2" key="1">
    <citation type="submission" date="2021-06" db="EMBL/GenBank/DDBJ databases">
        <title>Caerostris extrusa draft genome.</title>
        <authorList>
            <person name="Kono N."/>
            <person name="Arakawa K."/>
        </authorList>
    </citation>
    <scope>NUCLEOTIDE SEQUENCE [LARGE SCALE GENOMIC DNA]</scope>
</reference>
<evidence type="ECO:0000313" key="1">
    <source>
        <dbReference type="EMBL" id="GIY28656.1"/>
    </source>
</evidence>
<name>A0AAV4S6E9_CAEEX</name>
<dbReference type="Proteomes" id="UP001054945">
    <property type="component" value="Unassembled WGS sequence"/>
</dbReference>
<organism evidence="1 2">
    <name type="scientific">Caerostris extrusa</name>
    <name type="common">Bark spider</name>
    <name type="synonym">Caerostris bankana</name>
    <dbReference type="NCBI Taxonomy" id="172846"/>
    <lineage>
        <taxon>Eukaryota</taxon>
        <taxon>Metazoa</taxon>
        <taxon>Ecdysozoa</taxon>
        <taxon>Arthropoda</taxon>
        <taxon>Chelicerata</taxon>
        <taxon>Arachnida</taxon>
        <taxon>Araneae</taxon>
        <taxon>Araneomorphae</taxon>
        <taxon>Entelegynae</taxon>
        <taxon>Araneoidea</taxon>
        <taxon>Araneidae</taxon>
        <taxon>Caerostris</taxon>
    </lineage>
</organism>
<dbReference type="AlphaFoldDB" id="A0AAV4S6E9"/>
<dbReference type="EMBL" id="BPLR01008972">
    <property type="protein sequence ID" value="GIY28656.1"/>
    <property type="molecule type" value="Genomic_DNA"/>
</dbReference>